<dbReference type="EMBL" id="QYYH01000012">
    <property type="protein sequence ID" value="RJY18918.1"/>
    <property type="molecule type" value="Genomic_DNA"/>
</dbReference>
<feature type="coiled-coil region" evidence="1">
    <location>
        <begin position="11"/>
        <end position="41"/>
    </location>
</feature>
<sequence length="132" mass="14886">MNIFQDIKSVMNDIQQRKKAINNQLQEFQSLQAEIRTLVQQAKTDKSAQDKLLKLQAAFPEGFGKQQEKVLGKVAELGQNFKQLEQEFVNISDKKAPKKAIKSGTEGNDKNGLEAAEIDPPKAKKKKVRSYL</sequence>
<feature type="region of interest" description="Disordered" evidence="2">
    <location>
        <begin position="94"/>
        <end position="132"/>
    </location>
</feature>
<gene>
    <name evidence="3" type="ORF">D5R81_02995</name>
</gene>
<feature type="coiled-coil region" evidence="1">
    <location>
        <begin position="67"/>
        <end position="94"/>
    </location>
</feature>
<dbReference type="Proteomes" id="UP000273022">
    <property type="component" value="Unassembled WGS sequence"/>
</dbReference>
<keyword evidence="4" id="KW-1185">Reference proteome</keyword>
<keyword evidence="1" id="KW-0175">Coiled coil</keyword>
<organism evidence="3 4">
    <name type="scientific">Parashewanella spongiae</name>
    <dbReference type="NCBI Taxonomy" id="342950"/>
    <lineage>
        <taxon>Bacteria</taxon>
        <taxon>Pseudomonadati</taxon>
        <taxon>Pseudomonadota</taxon>
        <taxon>Gammaproteobacteria</taxon>
        <taxon>Alteromonadales</taxon>
        <taxon>Shewanellaceae</taxon>
        <taxon>Parashewanella</taxon>
    </lineage>
</organism>
<protein>
    <submittedName>
        <fullName evidence="3">Uncharacterized protein</fullName>
    </submittedName>
</protein>
<name>A0A3A6TRY9_9GAMM</name>
<evidence type="ECO:0000256" key="2">
    <source>
        <dbReference type="SAM" id="MobiDB-lite"/>
    </source>
</evidence>
<reference evidence="3 4" key="1">
    <citation type="submission" date="2018-09" db="EMBL/GenBank/DDBJ databases">
        <title>Phylogeny of the Shewanellaceae, and recommendation for two new genera, Pseudoshewanella and Parashewanella.</title>
        <authorList>
            <person name="Wang G."/>
        </authorList>
    </citation>
    <scope>NUCLEOTIDE SEQUENCE [LARGE SCALE GENOMIC DNA]</scope>
    <source>
        <strain evidence="3 4">KCTC 22492</strain>
    </source>
</reference>
<evidence type="ECO:0000256" key="1">
    <source>
        <dbReference type="SAM" id="Coils"/>
    </source>
</evidence>
<proteinExistence type="predicted"/>
<accession>A0A3A6TRY9</accession>
<dbReference type="OrthoDB" id="5875339at2"/>
<feature type="compositionally biased region" description="Basic residues" evidence="2">
    <location>
        <begin position="123"/>
        <end position="132"/>
    </location>
</feature>
<dbReference type="AlphaFoldDB" id="A0A3A6TRY9"/>
<comment type="caution">
    <text evidence="3">The sequence shown here is derived from an EMBL/GenBank/DDBJ whole genome shotgun (WGS) entry which is preliminary data.</text>
</comment>
<dbReference type="RefSeq" id="WP_121852170.1">
    <property type="nucleotide sequence ID" value="NZ_CP037952.1"/>
</dbReference>
<evidence type="ECO:0000313" key="3">
    <source>
        <dbReference type="EMBL" id="RJY18918.1"/>
    </source>
</evidence>
<evidence type="ECO:0000313" key="4">
    <source>
        <dbReference type="Proteomes" id="UP000273022"/>
    </source>
</evidence>